<proteinExistence type="predicted"/>
<evidence type="ECO:0000313" key="4">
    <source>
        <dbReference type="EMBL" id="OAD44756.1"/>
    </source>
</evidence>
<dbReference type="EMBL" id="LVWE01000040">
    <property type="protein sequence ID" value="OAD44756.1"/>
    <property type="molecule type" value="Genomic_DNA"/>
</dbReference>
<accession>A0A176TBG8</accession>
<dbReference type="OrthoDB" id="8442777at2"/>
<dbReference type="Pfam" id="PF04336">
    <property type="entry name" value="ACP_PD"/>
    <property type="match status" value="1"/>
</dbReference>
<keyword evidence="5" id="KW-1185">Reference proteome</keyword>
<evidence type="ECO:0000256" key="1">
    <source>
        <dbReference type="ARBA" id="ARBA00022516"/>
    </source>
</evidence>
<dbReference type="PANTHER" id="PTHR38764:SF1">
    <property type="entry name" value="ACYL CARRIER PROTEIN PHOSPHODIESTERASE"/>
    <property type="match status" value="1"/>
</dbReference>
<sequence length="188" mass="22387">MIGNFIADHIRGNNYGGFSKEIQQGIFLHREIDTFTDAHEIVRKSKRRLHERYRHYDGVIIDIFYDYFLAKNWSDYSNIPLEVYTNNVYELFSKIAADLPVKSQNFIKYMIEYNILFNYQYKDGIEKVLNGMNARTKGKSQMNLAIEDLHLLEDELQEDFTLFFKELIEHTNQKFKELTSDTDTNENE</sequence>
<keyword evidence="1" id="KW-0444">Lipid biosynthesis</keyword>
<name>A0A176TBG8_9FLAO</name>
<dbReference type="InterPro" id="IPR007431">
    <property type="entry name" value="ACP_PD"/>
</dbReference>
<dbReference type="AlphaFoldDB" id="A0A176TBG8"/>
<keyword evidence="2" id="KW-0378">Hydrolase</keyword>
<dbReference type="PANTHER" id="PTHR38764">
    <property type="entry name" value="ACYL CARRIER PROTEIN PHOSPHODIESTERASE"/>
    <property type="match status" value="1"/>
</dbReference>
<keyword evidence="3" id="KW-0443">Lipid metabolism</keyword>
<comment type="caution">
    <text evidence="4">The sequence shown here is derived from an EMBL/GenBank/DDBJ whole genome shotgun (WGS) entry which is preliminary data.</text>
</comment>
<reference evidence="4 5" key="1">
    <citation type="submission" date="2016-02" db="EMBL/GenBank/DDBJ databases">
        <title>Draft genome sequence of Polaribacter atrinae KACC17473.</title>
        <authorList>
            <person name="Shin S.-K."/>
            <person name="Yi H."/>
        </authorList>
    </citation>
    <scope>NUCLEOTIDE SEQUENCE [LARGE SCALE GENOMIC DNA]</scope>
    <source>
        <strain evidence="4 5">KACC 17473</strain>
    </source>
</reference>
<dbReference type="GO" id="GO:0006633">
    <property type="term" value="P:fatty acid biosynthetic process"/>
    <property type="evidence" value="ECO:0007669"/>
    <property type="project" value="InterPro"/>
</dbReference>
<protein>
    <submittedName>
        <fullName evidence="4">ACP phosphodiesterase</fullName>
    </submittedName>
</protein>
<gene>
    <name evidence="4" type="ORF">LPB303_11005</name>
</gene>
<dbReference type="Proteomes" id="UP000076923">
    <property type="component" value="Unassembled WGS sequence"/>
</dbReference>
<dbReference type="RefSeq" id="WP_068450121.1">
    <property type="nucleotide sequence ID" value="NZ_LVWE01000040.1"/>
</dbReference>
<evidence type="ECO:0000256" key="3">
    <source>
        <dbReference type="ARBA" id="ARBA00023098"/>
    </source>
</evidence>
<evidence type="ECO:0000256" key="2">
    <source>
        <dbReference type="ARBA" id="ARBA00022801"/>
    </source>
</evidence>
<organism evidence="4 5">
    <name type="scientific">Polaribacter atrinae</name>
    <dbReference type="NCBI Taxonomy" id="1333662"/>
    <lineage>
        <taxon>Bacteria</taxon>
        <taxon>Pseudomonadati</taxon>
        <taxon>Bacteroidota</taxon>
        <taxon>Flavobacteriia</taxon>
        <taxon>Flavobacteriales</taxon>
        <taxon>Flavobacteriaceae</taxon>
    </lineage>
</organism>
<evidence type="ECO:0000313" key="5">
    <source>
        <dbReference type="Proteomes" id="UP000076923"/>
    </source>
</evidence>
<dbReference type="GO" id="GO:0008770">
    <property type="term" value="F:[acyl-carrier-protein] phosphodiesterase activity"/>
    <property type="evidence" value="ECO:0007669"/>
    <property type="project" value="InterPro"/>
</dbReference>
<dbReference type="STRING" id="1333662.LPB303_11005"/>